<feature type="modified residue" description="O-(pantetheine 4'-phosphoryl)serine" evidence="7">
    <location>
        <position position="41"/>
    </location>
</feature>
<evidence type="ECO:0000256" key="9">
    <source>
        <dbReference type="RuleBase" id="RU003545"/>
    </source>
</evidence>
<keyword evidence="5 7" id="KW-0443">Lipid metabolism</keyword>
<dbReference type="HAMAP" id="MF_01217">
    <property type="entry name" value="Acyl_carrier"/>
    <property type="match status" value="1"/>
</dbReference>
<comment type="PTM">
    <text evidence="7">4'-phosphopantetheine is transferred from CoA to a specific serine of apo-ACP by AcpS. This modification is essential for activity because fatty acids are bound in thioester linkage to the sulfhydryl of the prosthetic group.</text>
</comment>
<name>A0ABS5R0Q6_9LACO</name>
<accession>A0ABS5R0Q6</accession>
<evidence type="ECO:0000256" key="8">
    <source>
        <dbReference type="NCBIfam" id="TIGR00517"/>
    </source>
</evidence>
<keyword evidence="3 7" id="KW-0597">Phosphoprotein</keyword>
<dbReference type="InterPro" id="IPR006162">
    <property type="entry name" value="Ppantetheine_attach_site"/>
</dbReference>
<keyword evidence="1 7" id="KW-0596">Phosphopantetheine</keyword>
<dbReference type="PROSITE" id="PS50075">
    <property type="entry name" value="CARRIER"/>
    <property type="match status" value="1"/>
</dbReference>
<evidence type="ECO:0000256" key="3">
    <source>
        <dbReference type="ARBA" id="ARBA00022553"/>
    </source>
</evidence>
<keyword evidence="12" id="KW-1185">Reference proteome</keyword>
<keyword evidence="2 7" id="KW-0444">Lipid biosynthesis</keyword>
<dbReference type="SUPFAM" id="SSF47336">
    <property type="entry name" value="ACP-like"/>
    <property type="match status" value="1"/>
</dbReference>
<dbReference type="NCBIfam" id="NF002150">
    <property type="entry name" value="PRK00982.1-4"/>
    <property type="match status" value="1"/>
</dbReference>
<reference evidence="11 12" key="1">
    <citation type="submission" date="2020-02" db="EMBL/GenBank/DDBJ databases">
        <title>Fructobacillus sp. isolated from paper mulberry of Taiwan.</title>
        <authorList>
            <person name="Lin S.-T."/>
        </authorList>
    </citation>
    <scope>NUCLEOTIDE SEQUENCE [LARGE SCALE GENOMIC DNA]</scope>
    <source>
        <strain evidence="11 12">M2-14</strain>
    </source>
</reference>
<comment type="caution">
    <text evidence="11">The sequence shown here is derived from an EMBL/GenBank/DDBJ whole genome shotgun (WGS) entry which is preliminary data.</text>
</comment>
<evidence type="ECO:0000259" key="10">
    <source>
        <dbReference type="PROSITE" id="PS50075"/>
    </source>
</evidence>
<evidence type="ECO:0000256" key="6">
    <source>
        <dbReference type="ARBA" id="ARBA00023160"/>
    </source>
</evidence>
<evidence type="ECO:0000313" key="12">
    <source>
        <dbReference type="Proteomes" id="UP001519504"/>
    </source>
</evidence>
<sequence>MALSKEQIYEQIKDEVANRFAISADKIEPNADFVEKIGADSIDVVELVVELEDEFDMEVPDEELDDLTTLNQVTDYVYAHQGK</sequence>
<gene>
    <name evidence="7 11" type="primary">acpP</name>
    <name evidence="11" type="ORF">G6R29_04060</name>
</gene>
<comment type="function">
    <text evidence="7 9">Carrier of the growing fatty acid chain in fatty acid biosynthesis.</text>
</comment>
<keyword evidence="6 7" id="KW-0275">Fatty acid biosynthesis</keyword>
<comment type="pathway">
    <text evidence="7 9">Lipid metabolism; fatty acid biosynthesis.</text>
</comment>
<dbReference type="Gene3D" id="1.10.1200.10">
    <property type="entry name" value="ACP-like"/>
    <property type="match status" value="1"/>
</dbReference>
<dbReference type="Pfam" id="PF00550">
    <property type="entry name" value="PP-binding"/>
    <property type="match status" value="1"/>
</dbReference>
<evidence type="ECO:0000256" key="7">
    <source>
        <dbReference type="HAMAP-Rule" id="MF_01217"/>
    </source>
</evidence>
<keyword evidence="7" id="KW-0963">Cytoplasm</keyword>
<comment type="subcellular location">
    <subcellularLocation>
        <location evidence="7">Cytoplasm</location>
    </subcellularLocation>
</comment>
<evidence type="ECO:0000313" key="11">
    <source>
        <dbReference type="EMBL" id="MBS9338797.1"/>
    </source>
</evidence>
<dbReference type="PANTHER" id="PTHR20863">
    <property type="entry name" value="ACYL CARRIER PROTEIN"/>
    <property type="match status" value="1"/>
</dbReference>
<feature type="domain" description="Carrier" evidence="10">
    <location>
        <begin position="3"/>
        <end position="81"/>
    </location>
</feature>
<dbReference type="PROSITE" id="PS00012">
    <property type="entry name" value="PHOSPHOPANTETHEINE"/>
    <property type="match status" value="1"/>
</dbReference>
<dbReference type="InterPro" id="IPR009081">
    <property type="entry name" value="PP-bd_ACP"/>
</dbReference>
<evidence type="ECO:0000256" key="4">
    <source>
        <dbReference type="ARBA" id="ARBA00022832"/>
    </source>
</evidence>
<evidence type="ECO:0000256" key="2">
    <source>
        <dbReference type="ARBA" id="ARBA00022516"/>
    </source>
</evidence>
<proteinExistence type="inferred from homology"/>
<dbReference type="PANTHER" id="PTHR20863:SF76">
    <property type="entry name" value="CARRIER DOMAIN-CONTAINING PROTEIN"/>
    <property type="match status" value="1"/>
</dbReference>
<organism evidence="11 12">
    <name type="scientific">Fructobacillus broussonetiae</name>
    <dbReference type="NCBI Taxonomy" id="2713173"/>
    <lineage>
        <taxon>Bacteria</taxon>
        <taxon>Bacillati</taxon>
        <taxon>Bacillota</taxon>
        <taxon>Bacilli</taxon>
        <taxon>Lactobacillales</taxon>
        <taxon>Lactobacillaceae</taxon>
        <taxon>Fructobacillus</taxon>
    </lineage>
</organism>
<dbReference type="InterPro" id="IPR003231">
    <property type="entry name" value="ACP"/>
</dbReference>
<evidence type="ECO:0000256" key="5">
    <source>
        <dbReference type="ARBA" id="ARBA00023098"/>
    </source>
</evidence>
<protein>
    <recommendedName>
        <fullName evidence="7 8">Acyl carrier protein</fullName>
        <shortName evidence="7">ACP</shortName>
    </recommendedName>
</protein>
<dbReference type="NCBIfam" id="NF002148">
    <property type="entry name" value="PRK00982.1-2"/>
    <property type="match status" value="1"/>
</dbReference>
<dbReference type="InterPro" id="IPR036736">
    <property type="entry name" value="ACP-like_sf"/>
</dbReference>
<dbReference type="Proteomes" id="UP001519504">
    <property type="component" value="Unassembled WGS sequence"/>
</dbReference>
<dbReference type="RefSeq" id="WP_213809079.1">
    <property type="nucleotide sequence ID" value="NZ_JAAMFK010000004.1"/>
</dbReference>
<comment type="PTM">
    <text evidence="9">4'-phosphopantetheine is transferred from CoA to a specific serine of apo-ACP by acpS.</text>
</comment>
<comment type="similarity">
    <text evidence="7">Belongs to the acyl carrier protein (ACP) family.</text>
</comment>
<dbReference type="EMBL" id="JAAMFK010000004">
    <property type="protein sequence ID" value="MBS9338797.1"/>
    <property type="molecule type" value="Genomic_DNA"/>
</dbReference>
<dbReference type="NCBIfam" id="TIGR00517">
    <property type="entry name" value="acyl_carrier"/>
    <property type="match status" value="1"/>
</dbReference>
<keyword evidence="4 7" id="KW-0276">Fatty acid metabolism</keyword>
<evidence type="ECO:0000256" key="1">
    <source>
        <dbReference type="ARBA" id="ARBA00022450"/>
    </source>
</evidence>